<reference evidence="1 2" key="1">
    <citation type="submission" date="2016-10" db="EMBL/GenBank/DDBJ databases">
        <authorList>
            <person name="de Groot N.N."/>
        </authorList>
    </citation>
    <scope>NUCLEOTIDE SEQUENCE [LARGE SCALE GENOMIC DNA]</scope>
    <source>
        <strain evidence="2">P4B,CCM 7963,CECT 7998,DSM 25260,IBRC-M 10614,KCTC 13821</strain>
    </source>
</reference>
<evidence type="ECO:0000313" key="1">
    <source>
        <dbReference type="EMBL" id="SDH55005.1"/>
    </source>
</evidence>
<dbReference type="AlphaFoldDB" id="A0A1G8DBE3"/>
<evidence type="ECO:0000313" key="2">
    <source>
        <dbReference type="Proteomes" id="UP000199017"/>
    </source>
</evidence>
<dbReference type="STRING" id="930129.SAMN05216352_101621"/>
<dbReference type="Pfam" id="PF14035">
    <property type="entry name" value="YlzJ"/>
    <property type="match status" value="1"/>
</dbReference>
<name>A0A1G8DBE3_9BACI</name>
<dbReference type="RefSeq" id="WP_091580677.1">
    <property type="nucleotide sequence ID" value="NZ_FNDU01000001.1"/>
</dbReference>
<accession>A0A1G8DBE3</accession>
<dbReference type="Proteomes" id="UP000199017">
    <property type="component" value="Unassembled WGS sequence"/>
</dbReference>
<protein>
    <submittedName>
        <fullName evidence="1">YlzJ-like protein</fullName>
    </submittedName>
</protein>
<dbReference type="OrthoDB" id="1683573at2"/>
<organism evidence="1 2">
    <name type="scientific">Alteribacillus bidgolensis</name>
    <dbReference type="NCBI Taxonomy" id="930129"/>
    <lineage>
        <taxon>Bacteria</taxon>
        <taxon>Bacillati</taxon>
        <taxon>Bacillota</taxon>
        <taxon>Bacilli</taxon>
        <taxon>Bacillales</taxon>
        <taxon>Bacillaceae</taxon>
        <taxon>Alteribacillus</taxon>
    </lineage>
</organism>
<keyword evidence="2" id="KW-1185">Reference proteome</keyword>
<proteinExistence type="predicted"/>
<dbReference type="EMBL" id="FNDU01000001">
    <property type="protein sequence ID" value="SDH55005.1"/>
    <property type="molecule type" value="Genomic_DNA"/>
</dbReference>
<dbReference type="InterPro" id="IPR025619">
    <property type="entry name" value="YlzJ"/>
</dbReference>
<sequence>MILYTPLSMDSIFPPDENAWNNKRQVNIENGTLVIEKTDDFTWKVVSLHSSNPHDYLLQKYQPGIEWTGE</sequence>
<gene>
    <name evidence="1" type="ORF">SAMN05216352_101621</name>
</gene>